<keyword evidence="2" id="KW-0472">Membrane</keyword>
<sequence>MPGIDYRALEGSDGADGGGGGLPLPEVPIKPRHPLRVFCTWMLRLVCWGCAVSFFAMVCMGAYVVFAPSFWQGEGGMTLVGEAYIATAEDAARFADLAVDEVVSILEDTRRWHTVERDEGLLVESIRVDHGPYAKSKILLVRMNLTLSGVDSERLPGDTVGKQSLSRRAFDFLMTKEGYTLIDPDSNPDTFNQWLEEYPWRGTKLGIQEAQYPPSHELTVMNAYDSERQIFVSKSVDHRSMPGSSIYARNWDTASGRTRGVIQFGLRTREGAREGEVVVETEFWMDSWLDRGLIGNWVNCFVILQGFAHRLRKRITGDGCKDECKCNRCNFHCRKPPSLYDRDKAKERTLDTEYSDSGITSRPIDDLDDFDERATMSE</sequence>
<proteinExistence type="predicted"/>
<keyword evidence="2" id="KW-1133">Transmembrane helix</keyword>
<protein>
    <submittedName>
        <fullName evidence="3">Uncharacterized protein</fullName>
    </submittedName>
</protein>
<reference evidence="3" key="1">
    <citation type="submission" date="2021-01" db="EMBL/GenBank/DDBJ databases">
        <authorList>
            <person name="Corre E."/>
            <person name="Pelletier E."/>
            <person name="Niang G."/>
            <person name="Scheremetjew M."/>
            <person name="Finn R."/>
            <person name="Kale V."/>
            <person name="Holt S."/>
            <person name="Cochrane G."/>
            <person name="Meng A."/>
            <person name="Brown T."/>
            <person name="Cohen L."/>
        </authorList>
    </citation>
    <scope>NUCLEOTIDE SEQUENCE</scope>
    <source>
        <strain evidence="3">CCCM811</strain>
    </source>
</reference>
<gene>
    <name evidence="3" type="ORF">LGLO00237_LOCUS9908</name>
</gene>
<accession>A0A7S3YPZ0</accession>
<evidence type="ECO:0000256" key="1">
    <source>
        <dbReference type="SAM" id="MobiDB-lite"/>
    </source>
</evidence>
<keyword evidence="2" id="KW-0812">Transmembrane</keyword>
<feature type="region of interest" description="Disordered" evidence="1">
    <location>
        <begin position="346"/>
        <end position="378"/>
    </location>
</feature>
<evidence type="ECO:0000313" key="3">
    <source>
        <dbReference type="EMBL" id="CAE0658336.1"/>
    </source>
</evidence>
<dbReference type="AlphaFoldDB" id="A0A7S3YPZ0"/>
<feature type="transmembrane region" description="Helical" evidence="2">
    <location>
        <begin position="41"/>
        <end position="66"/>
    </location>
</feature>
<evidence type="ECO:0000256" key="2">
    <source>
        <dbReference type="SAM" id="Phobius"/>
    </source>
</evidence>
<name>A0A7S3YPZ0_9EUKA</name>
<dbReference type="EMBL" id="HBIV01013489">
    <property type="protein sequence ID" value="CAE0658336.1"/>
    <property type="molecule type" value="Transcribed_RNA"/>
</dbReference>
<organism evidence="3">
    <name type="scientific">Lotharella globosa</name>
    <dbReference type="NCBI Taxonomy" id="91324"/>
    <lineage>
        <taxon>Eukaryota</taxon>
        <taxon>Sar</taxon>
        <taxon>Rhizaria</taxon>
        <taxon>Cercozoa</taxon>
        <taxon>Chlorarachniophyceae</taxon>
        <taxon>Lotharella</taxon>
    </lineage>
</organism>